<dbReference type="EMBL" id="LR796762">
    <property type="protein sequence ID" value="CAB4164894.1"/>
    <property type="molecule type" value="Genomic_DNA"/>
</dbReference>
<evidence type="ECO:0000313" key="5">
    <source>
        <dbReference type="EMBL" id="CAB4172268.1"/>
    </source>
</evidence>
<proteinExistence type="predicted"/>
<dbReference type="EMBL" id="LR797452">
    <property type="protein sequence ID" value="CAB4217542.1"/>
    <property type="molecule type" value="Genomic_DNA"/>
</dbReference>
<evidence type="ECO:0000313" key="3">
    <source>
        <dbReference type="EMBL" id="CAB4159999.1"/>
    </source>
</evidence>
<evidence type="ECO:0000313" key="11">
    <source>
        <dbReference type="EMBL" id="CAB5225080.1"/>
    </source>
</evidence>
<dbReference type="EMBL" id="LR798395">
    <property type="protein sequence ID" value="CAB5229022.1"/>
    <property type="molecule type" value="Genomic_DNA"/>
</dbReference>
<dbReference type="EMBL" id="LR796644">
    <property type="protein sequence ID" value="CAB4156740.1"/>
    <property type="molecule type" value="Genomic_DNA"/>
</dbReference>
<dbReference type="EMBL" id="LR797305">
    <property type="protein sequence ID" value="CAB4200836.1"/>
    <property type="molecule type" value="Genomic_DNA"/>
</dbReference>
<evidence type="ECO:0000313" key="4">
    <source>
        <dbReference type="EMBL" id="CAB4164894.1"/>
    </source>
</evidence>
<evidence type="ECO:0000313" key="8">
    <source>
        <dbReference type="EMBL" id="CAB4200836.1"/>
    </source>
</evidence>
<dbReference type="EMBL" id="LR796878">
    <property type="protein sequence ID" value="CAB4172268.1"/>
    <property type="molecule type" value="Genomic_DNA"/>
</dbReference>
<protein>
    <submittedName>
        <fullName evidence="2">Uncharacterized protein</fullName>
    </submittedName>
</protein>
<dbReference type="EMBL" id="LR797395">
    <property type="protein sequence ID" value="CAB4212929.1"/>
    <property type="molecule type" value="Genomic_DNA"/>
</dbReference>
<dbReference type="EMBL" id="LR796961">
    <property type="protein sequence ID" value="CAB4178432.1"/>
    <property type="molecule type" value="Genomic_DNA"/>
</dbReference>
<dbReference type="EMBL" id="LR797177">
    <property type="protein sequence ID" value="CAB4191168.1"/>
    <property type="molecule type" value="Genomic_DNA"/>
</dbReference>
<evidence type="ECO:0000313" key="12">
    <source>
        <dbReference type="EMBL" id="CAB5229022.1"/>
    </source>
</evidence>
<dbReference type="EMBL" id="LR796443">
    <property type="protein sequence ID" value="CAB4145170.1"/>
    <property type="molecule type" value="Genomic_DNA"/>
</dbReference>
<organism evidence="2">
    <name type="scientific">uncultured Caudovirales phage</name>
    <dbReference type="NCBI Taxonomy" id="2100421"/>
    <lineage>
        <taxon>Viruses</taxon>
        <taxon>Duplodnaviria</taxon>
        <taxon>Heunggongvirae</taxon>
        <taxon>Uroviricota</taxon>
        <taxon>Caudoviricetes</taxon>
        <taxon>Peduoviridae</taxon>
        <taxon>Maltschvirus</taxon>
        <taxon>Maltschvirus maltsch</taxon>
    </lineage>
</organism>
<evidence type="ECO:0000313" key="10">
    <source>
        <dbReference type="EMBL" id="CAB4217542.1"/>
    </source>
</evidence>
<evidence type="ECO:0000313" key="2">
    <source>
        <dbReference type="EMBL" id="CAB4156740.1"/>
    </source>
</evidence>
<name>A0A6J5NAH7_9CAUD</name>
<dbReference type="EMBL" id="LR796698">
    <property type="protein sequence ID" value="CAB4159999.1"/>
    <property type="molecule type" value="Genomic_DNA"/>
</dbReference>
<gene>
    <name evidence="6" type="ORF">UFOVP1002_183</name>
    <name evidence="7" type="ORF">UFOVP1217_11</name>
    <name evidence="8" type="ORF">UFOVP1343_183</name>
    <name evidence="9" type="ORF">UFOVP1438_44</name>
    <name evidence="12" type="ORF">UFOVP1541_140</name>
    <name evidence="10" type="ORF">UFOVP1592_40</name>
    <name evidence="1" type="ORF">UFOVP465_89</name>
    <name evidence="2" type="ORF">UFOVP666_135</name>
    <name evidence="3" type="ORF">UFOVP727_24</name>
    <name evidence="11" type="ORF">UFOVP741_27</name>
    <name evidence="4" type="ORF">UFOVP819_163</name>
    <name evidence="5" type="ORF">UFOVP926_111</name>
</gene>
<evidence type="ECO:0000313" key="6">
    <source>
        <dbReference type="EMBL" id="CAB4178432.1"/>
    </source>
</evidence>
<evidence type="ECO:0000313" key="1">
    <source>
        <dbReference type="EMBL" id="CAB4145170.1"/>
    </source>
</evidence>
<reference evidence="2" key="1">
    <citation type="submission" date="2020-04" db="EMBL/GenBank/DDBJ databases">
        <authorList>
            <person name="Chiriac C."/>
            <person name="Salcher M."/>
            <person name="Ghai R."/>
            <person name="Kavagutti S V."/>
        </authorList>
    </citation>
    <scope>NUCLEOTIDE SEQUENCE</scope>
</reference>
<dbReference type="EMBL" id="LR798341">
    <property type="protein sequence ID" value="CAB5225080.1"/>
    <property type="molecule type" value="Genomic_DNA"/>
</dbReference>
<evidence type="ECO:0000313" key="9">
    <source>
        <dbReference type="EMBL" id="CAB4212929.1"/>
    </source>
</evidence>
<accession>A0A6J5NAH7</accession>
<evidence type="ECO:0000313" key="7">
    <source>
        <dbReference type="EMBL" id="CAB4191168.1"/>
    </source>
</evidence>
<sequence>MAYTAIRKKEINYMDFEFEDMNDGDSDILLRMEHEDGTHITFLTAHPSAFKQQDELEPLITELDTKQIYVAFNGELLEKLIQESVEKNSETYGRKASAFLPLSLIINTGIHAVDEYMNNRKDK</sequence>